<name>A0A7L4NCN5_9AVES</name>
<feature type="compositionally biased region" description="Polar residues" evidence="1">
    <location>
        <begin position="331"/>
        <end position="352"/>
    </location>
</feature>
<feature type="region of interest" description="Disordered" evidence="1">
    <location>
        <begin position="322"/>
        <end position="379"/>
    </location>
</feature>
<organism evidence="2 3">
    <name type="scientific">Ceyx cyanopectus</name>
    <name type="common">Indigo-banded kingfisher</name>
    <dbReference type="NCBI Taxonomy" id="390723"/>
    <lineage>
        <taxon>Eukaryota</taxon>
        <taxon>Metazoa</taxon>
        <taxon>Chordata</taxon>
        <taxon>Craniata</taxon>
        <taxon>Vertebrata</taxon>
        <taxon>Euteleostomi</taxon>
        <taxon>Archelosauria</taxon>
        <taxon>Archosauria</taxon>
        <taxon>Dinosauria</taxon>
        <taxon>Saurischia</taxon>
        <taxon>Theropoda</taxon>
        <taxon>Coelurosauria</taxon>
        <taxon>Aves</taxon>
        <taxon>Neognathae</taxon>
        <taxon>Neoaves</taxon>
        <taxon>Telluraves</taxon>
        <taxon>Coraciimorphae</taxon>
        <taxon>Coraciiformes</taxon>
        <taxon>Alcedinidae</taxon>
        <taxon>Ceyx</taxon>
    </lineage>
</organism>
<feature type="non-terminal residue" evidence="2">
    <location>
        <position position="1"/>
    </location>
</feature>
<gene>
    <name evidence="2" type="primary">Unc13c_1</name>
    <name evidence="2" type="ORF">CEYCYA_R12520</name>
</gene>
<dbReference type="AlphaFoldDB" id="A0A7L4NCN5"/>
<accession>A0A7L4NCN5</accession>
<evidence type="ECO:0000313" key="2">
    <source>
        <dbReference type="EMBL" id="NXY87823.1"/>
    </source>
</evidence>
<feature type="region of interest" description="Disordered" evidence="1">
    <location>
        <begin position="260"/>
        <end position="303"/>
    </location>
</feature>
<evidence type="ECO:0000256" key="1">
    <source>
        <dbReference type="SAM" id="MobiDB-lite"/>
    </source>
</evidence>
<evidence type="ECO:0000313" key="3">
    <source>
        <dbReference type="Proteomes" id="UP000586704"/>
    </source>
</evidence>
<proteinExistence type="predicted"/>
<dbReference type="Proteomes" id="UP000586704">
    <property type="component" value="Unassembled WGS sequence"/>
</dbReference>
<keyword evidence="3" id="KW-1185">Reference proteome</keyword>
<feature type="compositionally biased region" description="Polar residues" evidence="1">
    <location>
        <begin position="36"/>
        <end position="46"/>
    </location>
</feature>
<dbReference type="OrthoDB" id="10053234at2759"/>
<feature type="non-terminal residue" evidence="2">
    <location>
        <position position="503"/>
    </location>
</feature>
<protein>
    <submittedName>
        <fullName evidence="2">UN13C protein</fullName>
    </submittedName>
</protein>
<feature type="region of interest" description="Disordered" evidence="1">
    <location>
        <begin position="33"/>
        <end position="58"/>
    </location>
</feature>
<feature type="compositionally biased region" description="Basic and acidic residues" evidence="1">
    <location>
        <begin position="354"/>
        <end position="372"/>
    </location>
</feature>
<reference evidence="2 3" key="1">
    <citation type="submission" date="2020-02" db="EMBL/GenBank/DDBJ databases">
        <title>Bird 10,000 Genomes (B10K) Project - Family phase.</title>
        <authorList>
            <person name="Zhang G."/>
        </authorList>
    </citation>
    <scope>NUCLEOTIDE SEQUENCE [LARGE SCALE GENOMIC DNA]</scope>
    <source>
        <strain evidence="2">B10K-DU-013-51</strain>
        <tissue evidence="2">Mixed tissue sample</tissue>
    </source>
</reference>
<dbReference type="EMBL" id="VYZU01058869">
    <property type="protein sequence ID" value="NXY87823.1"/>
    <property type="molecule type" value="Genomic_DNA"/>
</dbReference>
<sequence length="503" mass="55725">HDSKGMSEVCVGEVELNWDGYVKIPCSVQQHKKDLQGNSDGTVQTSSERKDRVSEGQDLSSLSIAMSWREIAEKQGCFPQEKPTVYKSSRRQSRDRSADVVDYIVKELQGISRIQTEIAELRQHLTLIKGSVDEVSSCVDTVLSEIEGLQGGSTGKTQGTHAPSREVHKEEPVLYFYGIPEKDGENTLELICSFLSKYHCFNGIQCSKYIKDAYRSDIGTGKPLAPRPAVVKLVSCEQRDFILQKSILLQSSGVWIATSEEQKRQNGQRGCKTDSVSSQSSCKKNHRTSVNPDAAQRTDEAGHVQMDSCQVKYKSTSRKTQCAGERLDAVQKSTVTKKSNSLPETGKEAQTVSRSEEPSDDRDDHQTFHEPLKNPQVTNLAKANDGDYCCSSDSLGCASQMSASSNSSEHRLDTKSITENCSSLLEKDEGITPEEIETDCDAPCKFTSVEKVDIQREDVSSGVTTISYDHTTDEMAYSSDSLKDMIQMDLNDQDPTDQVFRDV</sequence>
<comment type="caution">
    <text evidence="2">The sequence shown here is derived from an EMBL/GenBank/DDBJ whole genome shotgun (WGS) entry which is preliminary data.</text>
</comment>